<sequence length="109" mass="12845">MQIAHEIANSQAVWAVCCIILAAAVIREMRKENVERERDLKESNNIARAEANRREERLMTHLEKSNEIQHETSKTLQSMQTTLGTVENRVDRMEKKLYRKREDQHGRNE</sequence>
<organism evidence="3 4">
    <name type="scientific">Jeotgalibacillus haloalkalitolerans</name>
    <dbReference type="NCBI Taxonomy" id="3104292"/>
    <lineage>
        <taxon>Bacteria</taxon>
        <taxon>Bacillati</taxon>
        <taxon>Bacillota</taxon>
        <taxon>Bacilli</taxon>
        <taxon>Bacillales</taxon>
        <taxon>Caryophanaceae</taxon>
        <taxon>Jeotgalibacillus</taxon>
    </lineage>
</organism>
<evidence type="ECO:0000313" key="3">
    <source>
        <dbReference type="EMBL" id="MDZ5712232.1"/>
    </source>
</evidence>
<evidence type="ECO:0000256" key="1">
    <source>
        <dbReference type="SAM" id="MobiDB-lite"/>
    </source>
</evidence>
<dbReference type="EMBL" id="JAXQNN010000002">
    <property type="protein sequence ID" value="MDZ5712232.1"/>
    <property type="molecule type" value="Genomic_DNA"/>
</dbReference>
<reference evidence="3 4" key="1">
    <citation type="submission" date="2023-12" db="EMBL/GenBank/DDBJ databases">
        <title>Jeotgalibacillus haloalkaliphilus sp. nov., a novel salt-tolerant bacteria, isolated from the estuary of the Fenhe River into the Yellow River.</title>
        <authorList>
            <person name="Li Y."/>
        </authorList>
    </citation>
    <scope>NUCLEOTIDE SEQUENCE [LARGE SCALE GENOMIC DNA]</scope>
    <source>
        <strain evidence="3 4">HH7-29</strain>
    </source>
</reference>
<accession>A0ABU5KM79</accession>
<keyword evidence="4" id="KW-1185">Reference proteome</keyword>
<keyword evidence="2" id="KW-0472">Membrane</keyword>
<dbReference type="RefSeq" id="WP_322421206.1">
    <property type="nucleotide sequence ID" value="NZ_JAXQNN010000002.1"/>
</dbReference>
<keyword evidence="2" id="KW-0812">Transmembrane</keyword>
<protein>
    <submittedName>
        <fullName evidence="3">Uncharacterized protein</fullName>
    </submittedName>
</protein>
<gene>
    <name evidence="3" type="ORF">UFB30_08315</name>
</gene>
<feature type="region of interest" description="Disordered" evidence="1">
    <location>
        <begin position="65"/>
        <end position="109"/>
    </location>
</feature>
<evidence type="ECO:0000313" key="4">
    <source>
        <dbReference type="Proteomes" id="UP001292084"/>
    </source>
</evidence>
<evidence type="ECO:0000256" key="2">
    <source>
        <dbReference type="SAM" id="Phobius"/>
    </source>
</evidence>
<keyword evidence="2" id="KW-1133">Transmembrane helix</keyword>
<dbReference type="Proteomes" id="UP001292084">
    <property type="component" value="Unassembled WGS sequence"/>
</dbReference>
<feature type="compositionally biased region" description="Basic and acidic residues" evidence="1">
    <location>
        <begin position="88"/>
        <end position="109"/>
    </location>
</feature>
<comment type="caution">
    <text evidence="3">The sequence shown here is derived from an EMBL/GenBank/DDBJ whole genome shotgun (WGS) entry which is preliminary data.</text>
</comment>
<feature type="compositionally biased region" description="Polar residues" evidence="1">
    <location>
        <begin position="74"/>
        <end position="85"/>
    </location>
</feature>
<proteinExistence type="predicted"/>
<name>A0ABU5KM79_9BACL</name>
<feature type="transmembrane region" description="Helical" evidence="2">
    <location>
        <begin position="12"/>
        <end position="29"/>
    </location>
</feature>